<accession>A0ABS6Y2E2</accession>
<dbReference type="RefSeq" id="WP_219319264.1">
    <property type="nucleotide sequence ID" value="NZ_JAHWYN010000042.1"/>
</dbReference>
<evidence type="ECO:0000313" key="2">
    <source>
        <dbReference type="Proteomes" id="UP000812031"/>
    </source>
</evidence>
<protein>
    <submittedName>
        <fullName evidence="1">Uncharacterized protein</fullName>
    </submittedName>
</protein>
<proteinExistence type="predicted"/>
<evidence type="ECO:0000313" key="1">
    <source>
        <dbReference type="EMBL" id="MBW4362797.1"/>
    </source>
</evidence>
<dbReference type="Proteomes" id="UP000812031">
    <property type="component" value="Unassembled WGS sequence"/>
</dbReference>
<organism evidence="1 2">
    <name type="scientific">Flavobacterium taihuense</name>
    <dbReference type="NCBI Taxonomy" id="2857508"/>
    <lineage>
        <taxon>Bacteria</taxon>
        <taxon>Pseudomonadati</taxon>
        <taxon>Bacteroidota</taxon>
        <taxon>Flavobacteriia</taxon>
        <taxon>Flavobacteriales</taxon>
        <taxon>Flavobacteriaceae</taxon>
        <taxon>Flavobacterium</taxon>
    </lineage>
</organism>
<sequence>MTKFECKELSISDLEFGCEITFSENLGTHESSEELTVDEILASTEQYIMLQRTYAEDEFEDDYYYFESSDFDKSCELEDFKIELSRERFVININNEMFEVEIKVKELEFENLKLALAKIINGKGNLIIED</sequence>
<reference evidence="1 2" key="1">
    <citation type="submission" date="2021-07" db="EMBL/GenBank/DDBJ databases">
        <title>Flavobacterium sp. nov. isolated from sediment on the Taihu Lake.</title>
        <authorList>
            <person name="Qu J.-H."/>
        </authorList>
    </citation>
    <scope>NUCLEOTIDE SEQUENCE [LARGE SCALE GENOMIC DNA]</scope>
    <source>
        <strain evidence="1 2">NAS39</strain>
    </source>
</reference>
<dbReference type="EMBL" id="JAHWYN010000042">
    <property type="protein sequence ID" value="MBW4362797.1"/>
    <property type="molecule type" value="Genomic_DNA"/>
</dbReference>
<comment type="caution">
    <text evidence="1">The sequence shown here is derived from an EMBL/GenBank/DDBJ whole genome shotgun (WGS) entry which is preliminary data.</text>
</comment>
<keyword evidence="2" id="KW-1185">Reference proteome</keyword>
<name>A0ABS6Y2E2_9FLAO</name>
<gene>
    <name evidence="1" type="ORF">KZH69_20135</name>
</gene>